<dbReference type="InterPro" id="IPR001179">
    <property type="entry name" value="PPIase_FKBP_dom"/>
</dbReference>
<dbReference type="EC" id="5.2.1.8" evidence="6"/>
<keyword evidence="8" id="KW-0472">Membrane</keyword>
<evidence type="ECO:0000256" key="4">
    <source>
        <dbReference type="ARBA" id="ARBA00023235"/>
    </source>
</evidence>
<comment type="similarity">
    <text evidence="2 6">Belongs to the FKBP-type PPIase family.</text>
</comment>
<reference evidence="10" key="1">
    <citation type="submission" date="2023-03" db="EMBL/GenBank/DDBJ databases">
        <title>Andean soil-derived lignocellulolytic bacterial consortium as a source of novel taxa and putative plastic-active enzymes.</title>
        <authorList>
            <person name="Diaz-Garcia L."/>
            <person name="Chuvochina M."/>
            <person name="Feuerriegel G."/>
            <person name="Bunk B."/>
            <person name="Sproer C."/>
            <person name="Streit W.R."/>
            <person name="Rodriguez L.M."/>
            <person name="Overmann J."/>
            <person name="Jimenez D.J."/>
        </authorList>
    </citation>
    <scope>NUCLEOTIDE SEQUENCE</scope>
    <source>
        <strain evidence="10">MAG 26</strain>
    </source>
</reference>
<evidence type="ECO:0000256" key="3">
    <source>
        <dbReference type="ARBA" id="ARBA00023110"/>
    </source>
</evidence>
<organism evidence="10 11">
    <name type="scientific">Candidatus Andeanibacterium colombiense</name>
    <dbReference type="NCBI Taxonomy" id="3121345"/>
    <lineage>
        <taxon>Bacteria</taxon>
        <taxon>Pseudomonadati</taxon>
        <taxon>Pseudomonadota</taxon>
        <taxon>Alphaproteobacteria</taxon>
        <taxon>Sphingomonadales</taxon>
        <taxon>Sphingomonadaceae</taxon>
        <taxon>Candidatus Andeanibacterium</taxon>
    </lineage>
</organism>
<comment type="catalytic activity">
    <reaction evidence="1 5 6">
        <text>[protein]-peptidylproline (omega=180) = [protein]-peptidylproline (omega=0)</text>
        <dbReference type="Rhea" id="RHEA:16237"/>
        <dbReference type="Rhea" id="RHEA-COMP:10747"/>
        <dbReference type="Rhea" id="RHEA-COMP:10748"/>
        <dbReference type="ChEBI" id="CHEBI:83833"/>
        <dbReference type="ChEBI" id="CHEBI:83834"/>
        <dbReference type="EC" id="5.2.1.8"/>
    </reaction>
</comment>
<dbReference type="SUPFAM" id="SSF54534">
    <property type="entry name" value="FKBP-like"/>
    <property type="match status" value="1"/>
</dbReference>
<evidence type="ECO:0000256" key="1">
    <source>
        <dbReference type="ARBA" id="ARBA00000971"/>
    </source>
</evidence>
<accession>A0AAJ6BQC7</accession>
<dbReference type="AlphaFoldDB" id="A0AAJ6BQC7"/>
<dbReference type="Pfam" id="PF00254">
    <property type="entry name" value="FKBP_C"/>
    <property type="match status" value="1"/>
</dbReference>
<proteinExistence type="inferred from homology"/>
<feature type="compositionally biased region" description="Low complexity" evidence="7">
    <location>
        <begin position="180"/>
        <end position="190"/>
    </location>
</feature>
<evidence type="ECO:0000313" key="10">
    <source>
        <dbReference type="EMBL" id="WEK48116.1"/>
    </source>
</evidence>
<evidence type="ECO:0000313" key="11">
    <source>
        <dbReference type="Proteomes" id="UP001218362"/>
    </source>
</evidence>
<feature type="region of interest" description="Disordered" evidence="7">
    <location>
        <begin position="163"/>
        <end position="190"/>
    </location>
</feature>
<name>A0AAJ6BQC7_9SPHN</name>
<gene>
    <name evidence="10" type="ORF">P0Y56_07420</name>
</gene>
<protein>
    <recommendedName>
        <fullName evidence="6">Peptidyl-prolyl cis-trans isomerase</fullName>
        <ecNumber evidence="6">5.2.1.8</ecNumber>
    </recommendedName>
</protein>
<keyword evidence="3 5" id="KW-0697">Rotamase</keyword>
<evidence type="ECO:0000256" key="8">
    <source>
        <dbReference type="SAM" id="Phobius"/>
    </source>
</evidence>
<dbReference type="KEGG" id="acob:P0Y56_07420"/>
<keyword evidence="8" id="KW-1133">Transmembrane helix</keyword>
<dbReference type="Proteomes" id="UP001218362">
    <property type="component" value="Chromosome"/>
</dbReference>
<keyword evidence="4 5" id="KW-0413">Isomerase</keyword>
<evidence type="ECO:0000256" key="2">
    <source>
        <dbReference type="ARBA" id="ARBA00006577"/>
    </source>
</evidence>
<dbReference type="GO" id="GO:0003755">
    <property type="term" value="F:peptidyl-prolyl cis-trans isomerase activity"/>
    <property type="evidence" value="ECO:0007669"/>
    <property type="project" value="UniProtKB-UniRule"/>
</dbReference>
<feature type="compositionally biased region" description="Gly residues" evidence="7">
    <location>
        <begin position="167"/>
        <end position="179"/>
    </location>
</feature>
<feature type="domain" description="PPIase FKBP-type" evidence="9">
    <location>
        <begin position="59"/>
        <end position="148"/>
    </location>
</feature>
<dbReference type="PROSITE" id="PS50059">
    <property type="entry name" value="FKBP_PPIASE"/>
    <property type="match status" value="1"/>
</dbReference>
<evidence type="ECO:0000256" key="5">
    <source>
        <dbReference type="PROSITE-ProRule" id="PRU00277"/>
    </source>
</evidence>
<evidence type="ECO:0000256" key="7">
    <source>
        <dbReference type="SAM" id="MobiDB-lite"/>
    </source>
</evidence>
<evidence type="ECO:0000256" key="6">
    <source>
        <dbReference type="RuleBase" id="RU003915"/>
    </source>
</evidence>
<sequence length="190" mass="19763">MVEVTQVPLQPVRKSSLAKVWIAVALAIVLGAGLAWLTTPPAVKVAVVKAGLGAYPGKTDVVVINYVGKLKNGTVFDQQQNAPIPLGQGMIKGFVEGLTKMQKGGKYVLTIPAAKAYGDQDRTNPMTGEVVIPKNSDLTFDIDVVDFMSEADFQRRMQMMQQLQQMQGGGAGGPGGAPGGAAPAGAAPSN</sequence>
<dbReference type="Gene3D" id="3.10.50.40">
    <property type="match status" value="1"/>
</dbReference>
<dbReference type="EMBL" id="CP119316">
    <property type="protein sequence ID" value="WEK48116.1"/>
    <property type="molecule type" value="Genomic_DNA"/>
</dbReference>
<feature type="transmembrane region" description="Helical" evidence="8">
    <location>
        <begin position="20"/>
        <end position="39"/>
    </location>
</feature>
<keyword evidence="8" id="KW-0812">Transmembrane</keyword>
<dbReference type="InterPro" id="IPR046357">
    <property type="entry name" value="PPIase_dom_sf"/>
</dbReference>
<dbReference type="PANTHER" id="PTHR43811">
    <property type="entry name" value="FKBP-TYPE PEPTIDYL-PROLYL CIS-TRANS ISOMERASE FKPA"/>
    <property type="match status" value="1"/>
</dbReference>
<evidence type="ECO:0000259" key="9">
    <source>
        <dbReference type="PROSITE" id="PS50059"/>
    </source>
</evidence>
<dbReference type="PANTHER" id="PTHR43811:SF19">
    <property type="entry name" value="39 KDA FK506-BINDING NUCLEAR PROTEIN"/>
    <property type="match status" value="1"/>
</dbReference>